<comment type="caution">
    <text evidence="5">The sequence shown here is derived from an EMBL/GenBank/DDBJ whole genome shotgun (WGS) entry which is preliminary data.</text>
</comment>
<dbReference type="FunFam" id="3.30.230.10:FF:000003">
    <property type="entry name" value="Elongation factor G"/>
    <property type="match status" value="1"/>
</dbReference>
<dbReference type="Pfam" id="PF00679">
    <property type="entry name" value="EFG_C"/>
    <property type="match status" value="1"/>
</dbReference>
<evidence type="ECO:0000313" key="6">
    <source>
        <dbReference type="Proteomes" id="UP000027946"/>
    </source>
</evidence>
<dbReference type="PANTHER" id="PTHR43261:SF6">
    <property type="entry name" value="ELONGATION FACTOR G-LIKE PROTEIN"/>
    <property type="match status" value="1"/>
</dbReference>
<dbReference type="InterPro" id="IPR035649">
    <property type="entry name" value="EFG_V"/>
</dbReference>
<dbReference type="AlphaFoldDB" id="A0A069RC32"/>
<dbReference type="Gene3D" id="3.40.50.300">
    <property type="entry name" value="P-loop containing nucleotide triphosphate hydrolases"/>
    <property type="match status" value="1"/>
</dbReference>
<dbReference type="Gene3D" id="3.30.70.240">
    <property type="match status" value="1"/>
</dbReference>
<dbReference type="InterPro" id="IPR020568">
    <property type="entry name" value="Ribosomal_Su5_D2-typ_SF"/>
</dbReference>
<dbReference type="eggNOG" id="COG0480">
    <property type="taxonomic scope" value="Bacteria"/>
</dbReference>
<evidence type="ECO:0000313" key="5">
    <source>
        <dbReference type="EMBL" id="KDR94343.1"/>
    </source>
</evidence>
<dbReference type="SUPFAM" id="SSF54980">
    <property type="entry name" value="EF-G C-terminal domain-like"/>
    <property type="match status" value="2"/>
</dbReference>
<keyword evidence="2" id="KW-0342">GTP-binding</keyword>
<dbReference type="GO" id="GO:0003924">
    <property type="term" value="F:GTPase activity"/>
    <property type="evidence" value="ECO:0007669"/>
    <property type="project" value="InterPro"/>
</dbReference>
<dbReference type="FunFam" id="3.30.70.240:FF:000001">
    <property type="entry name" value="Elongation factor G"/>
    <property type="match status" value="1"/>
</dbReference>
<dbReference type="InterPro" id="IPR035647">
    <property type="entry name" value="EFG_III/V"/>
</dbReference>
<dbReference type="PROSITE" id="PS51722">
    <property type="entry name" value="G_TR_2"/>
    <property type="match status" value="1"/>
</dbReference>
<keyword evidence="6" id="KW-1185">Reference proteome</keyword>
<dbReference type="InterPro" id="IPR000640">
    <property type="entry name" value="EFG_V-like"/>
</dbReference>
<dbReference type="InterPro" id="IPR014721">
    <property type="entry name" value="Ribsml_uS5_D2-typ_fold_subgr"/>
</dbReference>
<proteinExistence type="predicted"/>
<dbReference type="CDD" id="cd16262">
    <property type="entry name" value="EFG_III"/>
    <property type="match status" value="1"/>
</dbReference>
<keyword evidence="5" id="KW-0648">Protein biosynthesis</keyword>
<dbReference type="SUPFAM" id="SSF50447">
    <property type="entry name" value="Translation proteins"/>
    <property type="match status" value="1"/>
</dbReference>
<evidence type="ECO:0000256" key="1">
    <source>
        <dbReference type="ARBA" id="ARBA00022741"/>
    </source>
</evidence>
<evidence type="ECO:0000256" key="3">
    <source>
        <dbReference type="SAM" id="MobiDB-lite"/>
    </source>
</evidence>
<dbReference type="InterPro" id="IPR041095">
    <property type="entry name" value="EFG_II"/>
</dbReference>
<dbReference type="Gene3D" id="3.30.230.10">
    <property type="match status" value="1"/>
</dbReference>
<dbReference type="InterPro" id="IPR027417">
    <property type="entry name" value="P-loop_NTPase"/>
</dbReference>
<dbReference type="Gene3D" id="3.30.70.870">
    <property type="entry name" value="Elongation Factor G (Translational Gtpase), domain 3"/>
    <property type="match status" value="1"/>
</dbReference>
<accession>A0A069RC32</accession>
<dbReference type="InterPro" id="IPR009000">
    <property type="entry name" value="Transl_B-barrel_sf"/>
</dbReference>
<protein>
    <submittedName>
        <fullName evidence="5">Elongation factor G</fullName>
    </submittedName>
</protein>
<dbReference type="Pfam" id="PF03764">
    <property type="entry name" value="EFG_IV"/>
    <property type="match status" value="1"/>
</dbReference>
<gene>
    <name evidence="5" type="primary">fusA2</name>
    <name evidence="5" type="ORF">CLIT_24c01070</name>
</gene>
<dbReference type="EMBL" id="JJMM01000023">
    <property type="protein sequence ID" value="KDR94343.1"/>
    <property type="molecule type" value="Genomic_DNA"/>
</dbReference>
<dbReference type="CDD" id="cd03713">
    <property type="entry name" value="EFG_mtEFG_C"/>
    <property type="match status" value="1"/>
</dbReference>
<dbReference type="InterPro" id="IPR009022">
    <property type="entry name" value="EFG_III"/>
</dbReference>
<feature type="domain" description="Tr-type G" evidence="4">
    <location>
        <begin position="7"/>
        <end position="266"/>
    </location>
</feature>
<dbReference type="OrthoDB" id="9804431at2"/>
<dbReference type="GO" id="GO:0005525">
    <property type="term" value="F:GTP binding"/>
    <property type="evidence" value="ECO:0007669"/>
    <property type="project" value="UniProtKB-KW"/>
</dbReference>
<dbReference type="CDD" id="cd04088">
    <property type="entry name" value="EFG_mtEFG_II"/>
    <property type="match status" value="1"/>
</dbReference>
<dbReference type="PRINTS" id="PR00315">
    <property type="entry name" value="ELONGATNFCT"/>
</dbReference>
<dbReference type="Pfam" id="PF22042">
    <property type="entry name" value="EF-G_D2"/>
    <property type="match status" value="1"/>
</dbReference>
<dbReference type="NCBIfam" id="NF009379">
    <property type="entry name" value="PRK12740.1-3"/>
    <property type="match status" value="1"/>
</dbReference>
<feature type="region of interest" description="Disordered" evidence="3">
    <location>
        <begin position="456"/>
        <end position="475"/>
    </location>
</feature>
<dbReference type="SMART" id="SM00838">
    <property type="entry name" value="EFG_C"/>
    <property type="match status" value="1"/>
</dbReference>
<dbReference type="CDD" id="cd04170">
    <property type="entry name" value="EF-G_bact"/>
    <property type="match status" value="1"/>
</dbReference>
<reference evidence="5 6" key="1">
    <citation type="submission" date="2014-03" db="EMBL/GenBank/DDBJ databases">
        <title>Genome sequence of Clostridium litorale W6, DSM 5388.</title>
        <authorList>
            <person name="Poehlein A."/>
            <person name="Jagirdar A."/>
            <person name="Khonsari B."/>
            <person name="Chibani C.M."/>
            <person name="Gutierrez Gutierrez D.A."/>
            <person name="Davydova E."/>
            <person name="Alghaithi H.S."/>
            <person name="Nair K.P."/>
            <person name="Dhamotharan K."/>
            <person name="Chandran L."/>
            <person name="G W."/>
            <person name="Daniel R."/>
        </authorList>
    </citation>
    <scope>NUCLEOTIDE SEQUENCE [LARGE SCALE GENOMIC DNA]</scope>
    <source>
        <strain evidence="5 6">W6</strain>
    </source>
</reference>
<sequence length="666" mass="74722">MKVYEADKVRNVVFLGHSGSGKSNLTEAILFTNRITTRISKPDEQSQMTSTLNLVPVEWSGHKYNFIDTPGYFDFIGDVISAMRAAAGAIIVVDGTSDLQVGTDKALEITDENNTPRFIFVNKIDSEKADYENILEQLRERYGKKIAPFHIPMAKGDDFKGFVNVVDLFAREYNGNDCVTVDVPEYMNDKIGPVREMLMESVAESDESLMEKYFEGESFTVEEIHAGLRKGVLEGDIIPVLCGSTAKNIGIHTLLDMVWDYMPSPIDAGYEHVTDKFSGFVFKTVSDPFVGRMSFVKVSEGEMLPDSELYNVSKGTKERLGRIYTMINGQQIEIEKAMAGDIVVLLKLSDTQTGDTLSIDSDHEPFERIEFPKPQIYFALRSLGKGDEDKISTGLHRIMEEDPSIQWYRNSEIKQTLIGGQGEIHINSIREQLKKKFGVEVELMDPKVPYRETIKGKADVQGKHKKQTGGHGQYGDVKMKFEHSEEDFVFEEKIFGGSIPKGYIPAVEKGIRESMQSGVLAGFPVTNIKATLYDGSYHDVDSSEMAFKMAASMAFKKGMEIAQPVLLEPVMKMKIVVPESYMGDIMGDINKKRGRILGMEPCGKGKQAIYAEAPQVETFKYAIDLKSMTQGRGFFEMEFARYEEIPPHMVEKVIESAKSEKEKVKL</sequence>
<dbReference type="STRING" id="1121324.CLIT_24c01070"/>
<dbReference type="CDD" id="cd01434">
    <property type="entry name" value="EFG_mtEFG1_IV"/>
    <property type="match status" value="1"/>
</dbReference>
<dbReference type="InterPro" id="IPR000795">
    <property type="entry name" value="T_Tr_GTP-bd_dom"/>
</dbReference>
<dbReference type="NCBIfam" id="NF009381">
    <property type="entry name" value="PRK12740.1-5"/>
    <property type="match status" value="1"/>
</dbReference>
<dbReference type="Pfam" id="PF00009">
    <property type="entry name" value="GTP_EFTU"/>
    <property type="match status" value="1"/>
</dbReference>
<dbReference type="PANTHER" id="PTHR43261">
    <property type="entry name" value="TRANSLATION ELONGATION FACTOR G-RELATED"/>
    <property type="match status" value="1"/>
</dbReference>
<evidence type="ECO:0000256" key="2">
    <source>
        <dbReference type="ARBA" id="ARBA00023134"/>
    </source>
</evidence>
<dbReference type="InterPro" id="IPR005225">
    <property type="entry name" value="Small_GTP-bd"/>
</dbReference>
<dbReference type="NCBIfam" id="TIGR00231">
    <property type="entry name" value="small_GTP"/>
    <property type="match status" value="1"/>
</dbReference>
<dbReference type="GO" id="GO:0032790">
    <property type="term" value="P:ribosome disassembly"/>
    <property type="evidence" value="ECO:0007669"/>
    <property type="project" value="TreeGrafter"/>
</dbReference>
<dbReference type="InterPro" id="IPR005517">
    <property type="entry name" value="Transl_elong_EFG/EF2_IV"/>
</dbReference>
<name>A0A069RC32_PEPLI</name>
<dbReference type="SMART" id="SM00889">
    <property type="entry name" value="EFG_IV"/>
    <property type="match status" value="1"/>
</dbReference>
<dbReference type="InterPro" id="IPR047872">
    <property type="entry name" value="EFG_IV"/>
</dbReference>
<dbReference type="SUPFAM" id="SSF54211">
    <property type="entry name" value="Ribosomal protein S5 domain 2-like"/>
    <property type="match status" value="1"/>
</dbReference>
<dbReference type="GO" id="GO:0003746">
    <property type="term" value="F:translation elongation factor activity"/>
    <property type="evidence" value="ECO:0007669"/>
    <property type="project" value="UniProtKB-KW"/>
</dbReference>
<dbReference type="Gene3D" id="2.40.30.10">
    <property type="entry name" value="Translation factors"/>
    <property type="match status" value="1"/>
</dbReference>
<dbReference type="Pfam" id="PF14492">
    <property type="entry name" value="EFG_III"/>
    <property type="match status" value="1"/>
</dbReference>
<dbReference type="Proteomes" id="UP000027946">
    <property type="component" value="Unassembled WGS sequence"/>
</dbReference>
<keyword evidence="5" id="KW-0251">Elongation factor</keyword>
<organism evidence="5 6">
    <name type="scientific">Peptoclostridium litorale DSM 5388</name>
    <dbReference type="NCBI Taxonomy" id="1121324"/>
    <lineage>
        <taxon>Bacteria</taxon>
        <taxon>Bacillati</taxon>
        <taxon>Bacillota</taxon>
        <taxon>Clostridia</taxon>
        <taxon>Peptostreptococcales</taxon>
        <taxon>Peptoclostridiaceae</taxon>
        <taxon>Peptoclostridium</taxon>
    </lineage>
</organism>
<keyword evidence="1" id="KW-0547">Nucleotide-binding</keyword>
<evidence type="ECO:0000259" key="4">
    <source>
        <dbReference type="PROSITE" id="PS51722"/>
    </source>
</evidence>
<dbReference type="SUPFAM" id="SSF52540">
    <property type="entry name" value="P-loop containing nucleoside triphosphate hydrolases"/>
    <property type="match status" value="1"/>
</dbReference>
<dbReference type="InterPro" id="IPR053905">
    <property type="entry name" value="EF-G-like_DII"/>
</dbReference>
<dbReference type="RefSeq" id="WP_038267438.1">
    <property type="nucleotide sequence ID" value="NZ_FSRH01000014.1"/>
</dbReference>